<dbReference type="GO" id="GO:0010158">
    <property type="term" value="P:abaxial cell fate specification"/>
    <property type="evidence" value="ECO:0007669"/>
    <property type="project" value="TreeGrafter"/>
</dbReference>
<sequence length="131" mass="14869">MSAQLPPEHICYVHCNFCNTILAVKIMLNCPFRRLGYRLMLRCMMIAYASQLYASIAKPQVLLISAMQVSVPGNSLFGNVAVRCGHCCNLLSVNMGDLLQKLPLQDLQVWNSCFLNIFHLLLTYECWVVKQ</sequence>
<dbReference type="Proteomes" id="UP000287651">
    <property type="component" value="Unassembled WGS sequence"/>
</dbReference>
<gene>
    <name evidence="2" type="ORF">B296_00046417</name>
</gene>
<dbReference type="InterPro" id="IPR006780">
    <property type="entry name" value="YABBY"/>
</dbReference>
<dbReference type="InterPro" id="IPR056776">
    <property type="entry name" value="YABBY_N"/>
</dbReference>
<dbReference type="Pfam" id="PF24868">
    <property type="entry name" value="YABBY_N"/>
    <property type="match status" value="2"/>
</dbReference>
<feature type="domain" description="YABBY N-terminal" evidence="1">
    <location>
        <begin position="67"/>
        <end position="108"/>
    </location>
</feature>
<protein>
    <recommendedName>
        <fullName evidence="1">YABBY N-terminal domain-containing protein</fullName>
    </recommendedName>
</protein>
<evidence type="ECO:0000313" key="2">
    <source>
        <dbReference type="EMBL" id="RRT32789.1"/>
    </source>
</evidence>
<evidence type="ECO:0000313" key="3">
    <source>
        <dbReference type="Proteomes" id="UP000287651"/>
    </source>
</evidence>
<reference evidence="2 3" key="1">
    <citation type="journal article" date="2014" name="Agronomy (Basel)">
        <title>A Draft Genome Sequence for Ensete ventricosum, the Drought-Tolerant Tree Against Hunger.</title>
        <authorList>
            <person name="Harrison J."/>
            <person name="Moore K.A."/>
            <person name="Paszkiewicz K."/>
            <person name="Jones T."/>
            <person name="Grant M."/>
            <person name="Ambacheew D."/>
            <person name="Muzemil S."/>
            <person name="Studholme D.J."/>
        </authorList>
    </citation>
    <scope>NUCLEOTIDE SEQUENCE [LARGE SCALE GENOMIC DNA]</scope>
</reference>
<dbReference type="EMBL" id="AMZH03030692">
    <property type="protein sequence ID" value="RRT32789.1"/>
    <property type="molecule type" value="Genomic_DNA"/>
</dbReference>
<dbReference type="PANTHER" id="PTHR31675:SF30">
    <property type="entry name" value="AXIAL REGULATOR YABBY 2-RELATED"/>
    <property type="match status" value="1"/>
</dbReference>
<comment type="caution">
    <text evidence="2">The sequence shown here is derived from an EMBL/GenBank/DDBJ whole genome shotgun (WGS) entry which is preliminary data.</text>
</comment>
<dbReference type="GO" id="GO:0005634">
    <property type="term" value="C:nucleus"/>
    <property type="evidence" value="ECO:0007669"/>
    <property type="project" value="TreeGrafter"/>
</dbReference>
<organism evidence="2 3">
    <name type="scientific">Ensete ventricosum</name>
    <name type="common">Abyssinian banana</name>
    <name type="synonym">Musa ensete</name>
    <dbReference type="NCBI Taxonomy" id="4639"/>
    <lineage>
        <taxon>Eukaryota</taxon>
        <taxon>Viridiplantae</taxon>
        <taxon>Streptophyta</taxon>
        <taxon>Embryophyta</taxon>
        <taxon>Tracheophyta</taxon>
        <taxon>Spermatophyta</taxon>
        <taxon>Magnoliopsida</taxon>
        <taxon>Liliopsida</taxon>
        <taxon>Zingiberales</taxon>
        <taxon>Musaceae</taxon>
        <taxon>Ensete</taxon>
    </lineage>
</organism>
<feature type="domain" description="YABBY N-terminal" evidence="1">
    <location>
        <begin position="6"/>
        <end position="32"/>
    </location>
</feature>
<accession>A0A426WZY9</accession>
<evidence type="ECO:0000259" key="1">
    <source>
        <dbReference type="Pfam" id="PF24868"/>
    </source>
</evidence>
<proteinExistence type="predicted"/>
<name>A0A426WZY9_ENSVE</name>
<dbReference type="AlphaFoldDB" id="A0A426WZY9"/>
<dbReference type="PANTHER" id="PTHR31675">
    <property type="entry name" value="PROTEIN YABBY 6-RELATED"/>
    <property type="match status" value="1"/>
</dbReference>